<feature type="non-terminal residue" evidence="3">
    <location>
        <position position="150"/>
    </location>
</feature>
<organism evidence="3 4">
    <name type="scientific">Operophtera brumata</name>
    <name type="common">Winter moth</name>
    <name type="synonym">Phalaena brumata</name>
    <dbReference type="NCBI Taxonomy" id="104452"/>
    <lineage>
        <taxon>Eukaryota</taxon>
        <taxon>Metazoa</taxon>
        <taxon>Ecdysozoa</taxon>
        <taxon>Arthropoda</taxon>
        <taxon>Hexapoda</taxon>
        <taxon>Insecta</taxon>
        <taxon>Pterygota</taxon>
        <taxon>Neoptera</taxon>
        <taxon>Endopterygota</taxon>
        <taxon>Lepidoptera</taxon>
        <taxon>Glossata</taxon>
        <taxon>Ditrysia</taxon>
        <taxon>Geometroidea</taxon>
        <taxon>Geometridae</taxon>
        <taxon>Larentiinae</taxon>
        <taxon>Operophtera</taxon>
    </lineage>
</organism>
<evidence type="ECO:0000313" key="4">
    <source>
        <dbReference type="Proteomes" id="UP000037510"/>
    </source>
</evidence>
<dbReference type="SFLD" id="SFLDS00019">
    <property type="entry name" value="Glutathione_Transferase_(cytos"/>
    <property type="match status" value="1"/>
</dbReference>
<protein>
    <submittedName>
        <fullName evidence="3">Glutathione S-transferase epsilon</fullName>
    </submittedName>
</protein>
<dbReference type="Pfam" id="PF02798">
    <property type="entry name" value="GST_N"/>
    <property type="match status" value="1"/>
</dbReference>
<dbReference type="Gene3D" id="3.40.30.10">
    <property type="entry name" value="Glutaredoxin"/>
    <property type="match status" value="1"/>
</dbReference>
<reference evidence="3 4" key="1">
    <citation type="journal article" date="2015" name="Genome Biol. Evol.">
        <title>The genome of winter moth (Operophtera brumata) provides a genomic perspective on sexual dimorphism and phenology.</title>
        <authorList>
            <person name="Derks M.F."/>
            <person name="Smit S."/>
            <person name="Salis L."/>
            <person name="Schijlen E."/>
            <person name="Bossers A."/>
            <person name="Mateman C."/>
            <person name="Pijl A.S."/>
            <person name="de Ridder D."/>
            <person name="Groenen M.A."/>
            <person name="Visser M.E."/>
            <person name="Megens H.J."/>
        </authorList>
    </citation>
    <scope>NUCLEOTIDE SEQUENCE [LARGE SCALE GENOMIC DNA]</scope>
    <source>
        <strain evidence="3">WM2013NL</strain>
        <tissue evidence="3">Head and thorax</tissue>
    </source>
</reference>
<keyword evidence="1" id="KW-0472">Membrane</keyword>
<dbReference type="AlphaFoldDB" id="A0A0L7LFQ3"/>
<comment type="caution">
    <text evidence="3">The sequence shown here is derived from an EMBL/GenBank/DDBJ whole genome shotgun (WGS) entry which is preliminary data.</text>
</comment>
<feature type="transmembrane region" description="Helical" evidence="1">
    <location>
        <begin position="102"/>
        <end position="128"/>
    </location>
</feature>
<dbReference type="InterPro" id="IPR040079">
    <property type="entry name" value="Glutathione_S-Trfase"/>
</dbReference>
<sequence>MSQLTLWKTDASPPANAVRALADILGVKLDVIDVDFANMEHKSPELLKMNPLGTIPVLKDGDFILTDSHAQMKYLLSKFGAEQSEKLYPSELRARALVDQSLFLDAAVLFIRLKVVAVSIIATLTYLWCHTGIRRYTSLDISAEIQSQLH</sequence>
<keyword evidence="3" id="KW-0808">Transferase</keyword>
<evidence type="ECO:0000259" key="2">
    <source>
        <dbReference type="PROSITE" id="PS50404"/>
    </source>
</evidence>
<evidence type="ECO:0000313" key="3">
    <source>
        <dbReference type="EMBL" id="KOB74292.1"/>
    </source>
</evidence>
<keyword evidence="4" id="KW-1185">Reference proteome</keyword>
<dbReference type="Proteomes" id="UP000037510">
    <property type="component" value="Unassembled WGS sequence"/>
</dbReference>
<keyword evidence="1" id="KW-0812">Transmembrane</keyword>
<name>A0A0L7LFQ3_OPEBR</name>
<dbReference type="GO" id="GO:0004364">
    <property type="term" value="F:glutathione transferase activity"/>
    <property type="evidence" value="ECO:0007669"/>
    <property type="project" value="TreeGrafter"/>
</dbReference>
<gene>
    <name evidence="3" type="ORF">OBRU01_09353</name>
</gene>
<dbReference type="InterPro" id="IPR036249">
    <property type="entry name" value="Thioredoxin-like_sf"/>
</dbReference>
<dbReference type="PANTHER" id="PTHR43969:SF9">
    <property type="entry name" value="GLUTATHIONE S TRANSFERASE D10, ISOFORM A-RELATED"/>
    <property type="match status" value="1"/>
</dbReference>
<accession>A0A0L7LFQ3</accession>
<dbReference type="STRING" id="104452.A0A0L7LFQ3"/>
<feature type="domain" description="GST N-terminal" evidence="2">
    <location>
        <begin position="2"/>
        <end position="83"/>
    </location>
</feature>
<proteinExistence type="predicted"/>
<dbReference type="EMBL" id="JTDY01001288">
    <property type="protein sequence ID" value="KOB74292.1"/>
    <property type="molecule type" value="Genomic_DNA"/>
</dbReference>
<dbReference type="InterPro" id="IPR004045">
    <property type="entry name" value="Glutathione_S-Trfase_N"/>
</dbReference>
<keyword evidence="1" id="KW-1133">Transmembrane helix</keyword>
<dbReference type="PANTHER" id="PTHR43969">
    <property type="entry name" value="GLUTATHIONE S TRANSFERASE D10, ISOFORM A-RELATED"/>
    <property type="match status" value="1"/>
</dbReference>
<dbReference type="GO" id="GO:0006749">
    <property type="term" value="P:glutathione metabolic process"/>
    <property type="evidence" value="ECO:0007669"/>
    <property type="project" value="TreeGrafter"/>
</dbReference>
<dbReference type="Gene3D" id="1.20.1050.10">
    <property type="match status" value="1"/>
</dbReference>
<dbReference type="PROSITE" id="PS50404">
    <property type="entry name" value="GST_NTER"/>
    <property type="match status" value="1"/>
</dbReference>
<evidence type="ECO:0000256" key="1">
    <source>
        <dbReference type="SAM" id="Phobius"/>
    </source>
</evidence>
<dbReference type="SUPFAM" id="SSF52833">
    <property type="entry name" value="Thioredoxin-like"/>
    <property type="match status" value="1"/>
</dbReference>